<dbReference type="Proteomes" id="UP000280935">
    <property type="component" value="Unassembled WGS sequence"/>
</dbReference>
<dbReference type="PROSITE" id="PS51257">
    <property type="entry name" value="PROKAR_LIPOPROTEIN"/>
    <property type="match status" value="1"/>
</dbReference>
<evidence type="ECO:0008006" key="4">
    <source>
        <dbReference type="Google" id="ProtNLM"/>
    </source>
</evidence>
<dbReference type="AlphaFoldDB" id="A0A3P1X0W1"/>
<comment type="caution">
    <text evidence="2">The sequence shown here is derived from an EMBL/GenBank/DDBJ whole genome shotgun (WGS) entry which is preliminary data.</text>
</comment>
<feature type="chain" id="PRO_5038864033" description="DUF4439 domain-containing protein" evidence="1">
    <location>
        <begin position="20"/>
        <end position="292"/>
    </location>
</feature>
<name>A0A3P1X0W1_9ACTN</name>
<feature type="signal peptide" evidence="1">
    <location>
        <begin position="1"/>
        <end position="19"/>
    </location>
</feature>
<evidence type="ECO:0000313" key="3">
    <source>
        <dbReference type="Proteomes" id="UP000280935"/>
    </source>
</evidence>
<dbReference type="OrthoDB" id="3727294at2"/>
<accession>A0A3P1X0W1</accession>
<gene>
    <name evidence="2" type="ORF">EII35_00120</name>
</gene>
<dbReference type="RefSeq" id="WP_125226432.1">
    <property type="nucleotide sequence ID" value="NZ_RQYT01000001.1"/>
</dbReference>
<dbReference type="EMBL" id="RQYT01000001">
    <property type="protein sequence ID" value="RRD51330.1"/>
    <property type="molecule type" value="Genomic_DNA"/>
</dbReference>
<reference evidence="2 3" key="1">
    <citation type="submission" date="2018-11" db="EMBL/GenBank/DDBJ databases">
        <title>Genomes From Bacteria Associated with the Canine Oral Cavity: a Test Case for Automated Genome-Based Taxonomic Assignment.</title>
        <authorList>
            <person name="Coil D.A."/>
            <person name="Jospin G."/>
            <person name="Darling A.E."/>
            <person name="Wallis C."/>
            <person name="Davis I.J."/>
            <person name="Harris S."/>
            <person name="Eisen J.A."/>
            <person name="Holcombe L.J."/>
            <person name="O'Flynn C."/>
        </authorList>
    </citation>
    <scope>NUCLEOTIDE SEQUENCE [LARGE SCALE GENOMIC DNA]</scope>
    <source>
        <strain evidence="2 3">OH2822_COT-296</strain>
    </source>
</reference>
<evidence type="ECO:0000256" key="1">
    <source>
        <dbReference type="SAM" id="SignalP"/>
    </source>
</evidence>
<keyword evidence="1" id="KW-0732">Signal</keyword>
<protein>
    <recommendedName>
        <fullName evidence="4">DUF4439 domain-containing protein</fullName>
    </recommendedName>
</protein>
<proteinExistence type="predicted"/>
<organism evidence="2 3">
    <name type="scientific">Arachnia propionica</name>
    <dbReference type="NCBI Taxonomy" id="1750"/>
    <lineage>
        <taxon>Bacteria</taxon>
        <taxon>Bacillati</taxon>
        <taxon>Actinomycetota</taxon>
        <taxon>Actinomycetes</taxon>
        <taxon>Propionibacteriales</taxon>
        <taxon>Propionibacteriaceae</taxon>
        <taxon>Arachnia</taxon>
    </lineage>
</organism>
<evidence type="ECO:0000313" key="2">
    <source>
        <dbReference type="EMBL" id="RRD51330.1"/>
    </source>
</evidence>
<sequence length="292" mass="30855">MRLPRRRLLAVLGVCTVSACVPDPTIHGVPTAASPSPEPTQPSHVADLTVRLVGVLAALPGQPDPFASGATAQVQAWLGRLRRLDPLTAGEPFFPEPPAPSPGDLSEAIAAAVAAASRCVEASGTQPERLLHLSILAGSTGLANTSLAPSPREAEPAPFEEMAQDELATRALTHVWALLQGIERGLGVIATDDPLRDGVLARREEVRFLRNEILTTLGTRRPLQDAHYEFPAVVDADSFRSTWVTLELAVLDAVTALAAATPDPWRDRMTAQVGKVQAAGGGLPTWPGWVTP</sequence>